<reference evidence="2 3" key="1">
    <citation type="submission" date="2006-04" db="EMBL/GenBank/DDBJ databases">
        <authorList>
            <person name="Nierman W.C."/>
        </authorList>
    </citation>
    <scope>NUCLEOTIDE SEQUENCE [LARGE SCALE GENOMIC DNA]</scope>
    <source>
        <strain evidence="2 3">DW4/3-1</strain>
    </source>
</reference>
<feature type="region of interest" description="Disordered" evidence="1">
    <location>
        <begin position="87"/>
        <end position="112"/>
    </location>
</feature>
<comment type="caution">
    <text evidence="2">The sequence shown here is derived from an EMBL/GenBank/DDBJ whole genome shotgun (WGS) entry which is preliminary data.</text>
</comment>
<evidence type="ECO:0000313" key="2">
    <source>
        <dbReference type="EMBL" id="EAU68690.1"/>
    </source>
</evidence>
<dbReference type="Proteomes" id="UP000032702">
    <property type="component" value="Unassembled WGS sequence"/>
</dbReference>
<evidence type="ECO:0000256" key="1">
    <source>
        <dbReference type="SAM" id="MobiDB-lite"/>
    </source>
</evidence>
<dbReference type="AntiFam" id="ANF00232">
    <property type="entry name" value="Shadow ORF (opposite metK)"/>
</dbReference>
<organism evidence="2 3">
    <name type="scientific">Stigmatella aurantiaca (strain DW4/3-1)</name>
    <dbReference type="NCBI Taxonomy" id="378806"/>
    <lineage>
        <taxon>Bacteria</taxon>
        <taxon>Pseudomonadati</taxon>
        <taxon>Myxococcota</taxon>
        <taxon>Myxococcia</taxon>
        <taxon>Myxococcales</taxon>
        <taxon>Cystobacterineae</taxon>
        <taxon>Archangiaceae</taxon>
        <taxon>Stigmatella</taxon>
    </lineage>
</organism>
<name>Q09A96_STIAD</name>
<feature type="region of interest" description="Disordered" evidence="1">
    <location>
        <begin position="152"/>
        <end position="174"/>
    </location>
</feature>
<gene>
    <name evidence="2" type="ORF">STIAU_6032</name>
</gene>
<proteinExistence type="predicted"/>
<accession>Q09A96</accession>
<dbReference type="AlphaFoldDB" id="Q09A96"/>
<dbReference type="EMBL" id="AAMD01000014">
    <property type="protein sequence ID" value="EAU68690.1"/>
    <property type="molecule type" value="Genomic_DNA"/>
</dbReference>
<sequence>MRLVFPFDHAPCPALSLLLGSPLPPVLCALPPGGDRAAGRRGADALALQRLRAPGSGIPLEDPAPGAPGPLTPRGGHAARVAHLRAEPPIPGARGDGPEPAGCPRGGPGALLRQGVRARQGPLLRGALGLPPRWDRMALRLWRAAPLARTPPPARAAHAGNLPPLTQNAARGLPRGKTARGFSRRQGLLRAAHGLQAGAAREGLTQRILLVGALPGELFLGAAEVPVRGGLLVDGPQQVQVLDNLARTQAEHLAHRQSNLLFRHGGRAERLHHHAHRLGDPDGVGDLHLAPAGQTRGHHVLGDVAPHVRRGAVHLGRVLAREGAAAVTAHAAVGVDDDLPARHARVAHGATHHEAAGGVDEELGLLVDELGRQRPGDDVLAQRLVDLLVGDLLGVLRGHHHGVDAHRAPLAVLHRDLALAVRTDPRVRLAADLGQPPGEGVGIVDGGRHQLRRLIAGIAEHHSLVAGTLVLLVVHAAGDVLALALDGHHHATGVAVIAHGAVGVADAADGPTDDLGDIDVAVRGHLARDDGESGLDQGLHGDARLRILGDDGIQHTIGDLIGDLVRVAFSDGFGREQEVGRHVFSEMTGRRKPGKD</sequence>
<protein>
    <submittedName>
        <fullName evidence="2">Uncharacterized protein</fullName>
    </submittedName>
</protein>
<evidence type="ECO:0000313" key="3">
    <source>
        <dbReference type="Proteomes" id="UP000032702"/>
    </source>
</evidence>